<keyword evidence="2" id="KW-1185">Reference proteome</keyword>
<organism evidence="1 2">
    <name type="scientific">Paenibacillus eucommiae</name>
    <dbReference type="NCBI Taxonomy" id="1355755"/>
    <lineage>
        <taxon>Bacteria</taxon>
        <taxon>Bacillati</taxon>
        <taxon>Bacillota</taxon>
        <taxon>Bacilli</taxon>
        <taxon>Bacillales</taxon>
        <taxon>Paenibacillaceae</taxon>
        <taxon>Paenibacillus</taxon>
    </lineage>
</organism>
<proteinExistence type="predicted"/>
<evidence type="ECO:0000313" key="2">
    <source>
        <dbReference type="Proteomes" id="UP001519287"/>
    </source>
</evidence>
<accession>A0ABS4INU4</accession>
<evidence type="ECO:0000313" key="1">
    <source>
        <dbReference type="EMBL" id="MBP1988711.1"/>
    </source>
</evidence>
<dbReference type="EMBL" id="JAGGLB010000001">
    <property type="protein sequence ID" value="MBP1988711.1"/>
    <property type="molecule type" value="Genomic_DNA"/>
</dbReference>
<name>A0ABS4INU4_9BACL</name>
<reference evidence="1 2" key="1">
    <citation type="submission" date="2021-03" db="EMBL/GenBank/DDBJ databases">
        <title>Genomic Encyclopedia of Type Strains, Phase IV (KMG-IV): sequencing the most valuable type-strain genomes for metagenomic binning, comparative biology and taxonomic classification.</title>
        <authorList>
            <person name="Goeker M."/>
        </authorList>
    </citation>
    <scope>NUCLEOTIDE SEQUENCE [LARGE SCALE GENOMIC DNA]</scope>
    <source>
        <strain evidence="1 2">DSM 26048</strain>
    </source>
</reference>
<comment type="caution">
    <text evidence="1">The sequence shown here is derived from an EMBL/GenBank/DDBJ whole genome shotgun (WGS) entry which is preliminary data.</text>
</comment>
<sequence length="31" mass="3321">MAITGGISFAVKEDVVSGELERRALACRVLE</sequence>
<gene>
    <name evidence="1" type="ORF">J2Z66_000306</name>
</gene>
<protein>
    <submittedName>
        <fullName evidence="1">Uncharacterized protein</fullName>
    </submittedName>
</protein>
<dbReference type="Proteomes" id="UP001519287">
    <property type="component" value="Unassembled WGS sequence"/>
</dbReference>